<feature type="domain" description="Sigma 54 modulation/S30EA ribosomal protein C-terminal" evidence="4">
    <location>
        <begin position="125"/>
        <end position="172"/>
    </location>
</feature>
<sequence>MQITITFKKIEASDSLKSYVNKKFKRFDKMLEGPAEANVVLSVEKIRHIAEITLTSGSLNIHAKEASESMYAAIDTLADKVKGQITKHKEKEKKHMSGNKASLTDTREFSIDEPLPGDVIDIIEEPLETKPMDVEDAVIELESGKKSFYVFLNARTKQVNVIYKHNNGKLGLIAPQG</sequence>
<gene>
    <name evidence="5" type="primary">raiA</name>
    <name evidence="5" type="ORF">HXW94_10080</name>
</gene>
<reference evidence="5 6" key="1">
    <citation type="submission" date="2020-06" db="EMBL/GenBank/DDBJ databases">
        <title>High-quality draft genome of sulfate reducer Desulfobacter latus type strain AcrS2 isolated from marine sediment.</title>
        <authorList>
            <person name="Hoppe M."/>
            <person name="Larsen C.K."/>
            <person name="Marshall I.P.G."/>
            <person name="Schramm A."/>
            <person name="Marietou A.G."/>
        </authorList>
    </citation>
    <scope>NUCLEOTIDE SEQUENCE [LARGE SCALE GENOMIC DNA]</scope>
    <source>
        <strain evidence="5 6">AcRS2</strain>
    </source>
</reference>
<evidence type="ECO:0000259" key="4">
    <source>
        <dbReference type="Pfam" id="PF16321"/>
    </source>
</evidence>
<evidence type="ECO:0000313" key="6">
    <source>
        <dbReference type="Proteomes" id="UP000553343"/>
    </source>
</evidence>
<comment type="caution">
    <text evidence="5">The sequence shown here is derived from an EMBL/GenBank/DDBJ whole genome shotgun (WGS) entry which is preliminary data.</text>
</comment>
<dbReference type="SUPFAM" id="SSF69754">
    <property type="entry name" value="Ribosome binding protein Y (YfiA homologue)"/>
    <property type="match status" value="1"/>
</dbReference>
<accession>A0A850SW04</accession>
<dbReference type="Pfam" id="PF02482">
    <property type="entry name" value="Ribosomal_S30AE"/>
    <property type="match status" value="1"/>
</dbReference>
<dbReference type="InterPro" id="IPR003489">
    <property type="entry name" value="RHF/RaiA"/>
</dbReference>
<evidence type="ECO:0000313" key="5">
    <source>
        <dbReference type="EMBL" id="NWH05329.1"/>
    </source>
</evidence>
<keyword evidence="6" id="KW-1185">Reference proteome</keyword>
<dbReference type="GO" id="GO:0043024">
    <property type="term" value="F:ribosomal small subunit binding"/>
    <property type="evidence" value="ECO:0007669"/>
    <property type="project" value="TreeGrafter"/>
</dbReference>
<dbReference type="RefSeq" id="WP_178366786.1">
    <property type="nucleotide sequence ID" value="NZ_JACADJ010000031.1"/>
</dbReference>
<keyword evidence="1" id="KW-0810">Translation regulation</keyword>
<dbReference type="InterPro" id="IPR050574">
    <property type="entry name" value="HPF/YfiA_ribosome-assoc"/>
</dbReference>
<dbReference type="InterPro" id="IPR038416">
    <property type="entry name" value="Ribosom_S30AE_C_sf"/>
</dbReference>
<dbReference type="EMBL" id="JACADJ010000031">
    <property type="protein sequence ID" value="NWH05329.1"/>
    <property type="molecule type" value="Genomic_DNA"/>
</dbReference>
<dbReference type="Gene3D" id="3.30.160.100">
    <property type="entry name" value="Ribosome hibernation promotion factor-like"/>
    <property type="match status" value="1"/>
</dbReference>
<evidence type="ECO:0000256" key="2">
    <source>
        <dbReference type="ARBA" id="ARBA00038695"/>
    </source>
</evidence>
<evidence type="ECO:0000256" key="3">
    <source>
        <dbReference type="ARBA" id="ARBA00041148"/>
    </source>
</evidence>
<dbReference type="Gene3D" id="3.30.505.50">
    <property type="entry name" value="Sigma 54 modulation/S30EA ribosomal protein, C-terminal domain"/>
    <property type="match status" value="1"/>
</dbReference>
<dbReference type="AlphaFoldDB" id="A0A850SW04"/>
<comment type="subunit">
    <text evidence="2">Associates exclusively with 100S ribosomes, which are dimers of 70S ribosomes.</text>
</comment>
<organism evidence="5 6">
    <name type="scientific">Desulfobacter latus</name>
    <dbReference type="NCBI Taxonomy" id="2292"/>
    <lineage>
        <taxon>Bacteria</taxon>
        <taxon>Pseudomonadati</taxon>
        <taxon>Thermodesulfobacteriota</taxon>
        <taxon>Desulfobacteria</taxon>
        <taxon>Desulfobacterales</taxon>
        <taxon>Desulfobacteraceae</taxon>
        <taxon>Desulfobacter</taxon>
    </lineage>
</organism>
<evidence type="ECO:0000256" key="1">
    <source>
        <dbReference type="ARBA" id="ARBA00022845"/>
    </source>
</evidence>
<dbReference type="NCBIfam" id="TIGR00741">
    <property type="entry name" value="yfiA"/>
    <property type="match status" value="1"/>
</dbReference>
<protein>
    <recommendedName>
        <fullName evidence="3">Ribosome hibernation promoting factor</fullName>
    </recommendedName>
</protein>
<dbReference type="PANTHER" id="PTHR33231:SF1">
    <property type="entry name" value="30S RIBOSOMAL PROTEIN"/>
    <property type="match status" value="1"/>
</dbReference>
<name>A0A850SW04_9BACT</name>
<proteinExistence type="predicted"/>
<dbReference type="Pfam" id="PF16321">
    <property type="entry name" value="Ribosom_S30AE_C"/>
    <property type="match status" value="1"/>
</dbReference>
<dbReference type="CDD" id="cd00552">
    <property type="entry name" value="RaiA"/>
    <property type="match status" value="1"/>
</dbReference>
<dbReference type="Proteomes" id="UP000553343">
    <property type="component" value="Unassembled WGS sequence"/>
</dbReference>
<dbReference type="PANTHER" id="PTHR33231">
    <property type="entry name" value="30S RIBOSOMAL PROTEIN"/>
    <property type="match status" value="1"/>
</dbReference>
<dbReference type="GO" id="GO:0022627">
    <property type="term" value="C:cytosolic small ribosomal subunit"/>
    <property type="evidence" value="ECO:0007669"/>
    <property type="project" value="TreeGrafter"/>
</dbReference>
<dbReference type="InterPro" id="IPR032528">
    <property type="entry name" value="Ribosom_S30AE_C"/>
</dbReference>
<dbReference type="InterPro" id="IPR036567">
    <property type="entry name" value="RHF-like"/>
</dbReference>
<dbReference type="GO" id="GO:0045900">
    <property type="term" value="P:negative regulation of translational elongation"/>
    <property type="evidence" value="ECO:0007669"/>
    <property type="project" value="TreeGrafter"/>
</dbReference>